<organism evidence="1 2">
    <name type="scientific">Aurantiacibacter gangjinensis</name>
    <dbReference type="NCBI Taxonomy" id="502682"/>
    <lineage>
        <taxon>Bacteria</taxon>
        <taxon>Pseudomonadati</taxon>
        <taxon>Pseudomonadota</taxon>
        <taxon>Alphaproteobacteria</taxon>
        <taxon>Sphingomonadales</taxon>
        <taxon>Erythrobacteraceae</taxon>
        <taxon>Aurantiacibacter</taxon>
    </lineage>
</organism>
<dbReference type="AlphaFoldDB" id="A0A0G9MLG7"/>
<keyword evidence="2" id="KW-1185">Reference proteome</keyword>
<gene>
    <name evidence="1" type="ORF">AAW01_08285</name>
</gene>
<dbReference type="RefSeq" id="WP_047006902.1">
    <property type="nucleotide sequence ID" value="NZ_CP018097.1"/>
</dbReference>
<dbReference type="InterPro" id="IPR030972">
    <property type="entry name" value="UrcA_uranyl"/>
</dbReference>
<accession>A0A0G9MLG7</accession>
<proteinExistence type="predicted"/>
<dbReference type="PATRIC" id="fig|502682.8.peg.1692"/>
<dbReference type="NCBIfam" id="TIGR04433">
    <property type="entry name" value="UrcA_uranyl"/>
    <property type="match status" value="1"/>
</dbReference>
<protein>
    <submittedName>
        <fullName evidence="1">Uncharacterized protein</fullName>
    </submittedName>
</protein>
<dbReference type="STRING" id="502682.BMF35_a0662"/>
<name>A0A0G9MLG7_9SPHN</name>
<dbReference type="OrthoDB" id="7450905at2"/>
<evidence type="ECO:0000313" key="1">
    <source>
        <dbReference type="EMBL" id="KLE31550.1"/>
    </source>
</evidence>
<comment type="caution">
    <text evidence="1">The sequence shown here is derived from an EMBL/GenBank/DDBJ whole genome shotgun (WGS) entry which is preliminary data.</text>
</comment>
<sequence>MKAYSFASAALLSASLASAPSAMAQSAETQTVAVSYADLDLSTEEGVQRFDQRIDRAAREVCRYDEPVTGSRIRSAEAHECYTEARSRIARQQARLVERARARTIALNR</sequence>
<dbReference type="KEGG" id="egn:BMF35_a0662"/>
<reference evidence="1 2" key="1">
    <citation type="submission" date="2015-04" db="EMBL/GenBank/DDBJ databases">
        <title>The draft genome sequence of Erythrobacr gangjinensis K7-2.</title>
        <authorList>
            <person name="Zhuang L."/>
            <person name="Liu Y."/>
            <person name="Shao Z."/>
        </authorList>
    </citation>
    <scope>NUCLEOTIDE SEQUENCE [LARGE SCALE GENOMIC DNA]</scope>
    <source>
        <strain evidence="1 2">K7-2</strain>
    </source>
</reference>
<evidence type="ECO:0000313" key="2">
    <source>
        <dbReference type="Proteomes" id="UP000053070"/>
    </source>
</evidence>
<dbReference type="EMBL" id="LBHC01000002">
    <property type="protein sequence ID" value="KLE31550.1"/>
    <property type="molecule type" value="Genomic_DNA"/>
</dbReference>
<dbReference type="Proteomes" id="UP000053070">
    <property type="component" value="Unassembled WGS sequence"/>
</dbReference>